<comment type="catalytic activity">
    <reaction evidence="1 15">
        <text>Hydrolysis of DNA containing ring-opened 7-methylguanine residues, releasing 2,6-diamino-4-hydroxy-5-(N-methyl)formamidopyrimidine.</text>
        <dbReference type="EC" id="3.2.2.23"/>
    </reaction>
</comment>
<reference evidence="18" key="1">
    <citation type="submission" date="2021-02" db="EMBL/GenBank/DDBJ databases">
        <title>The CRISPR/cas machinery reduction and long-range gene transfer in the hot spring cyanobacterium Synechococcus.</title>
        <authorList>
            <person name="Dvorak P."/>
            <person name="Jahodarova E."/>
            <person name="Hasler P."/>
            <person name="Poulickova A."/>
        </authorList>
    </citation>
    <scope>NUCLEOTIDE SEQUENCE</scope>
    <source>
        <strain evidence="18">Rupite</strain>
    </source>
</reference>
<keyword evidence="11 15" id="KW-0456">Lyase</keyword>
<keyword evidence="4 15" id="KW-0479">Metal-binding</keyword>
<dbReference type="GO" id="GO:0008534">
    <property type="term" value="F:oxidized purine nucleobase lesion DNA N-glycosylase activity"/>
    <property type="evidence" value="ECO:0007669"/>
    <property type="project" value="UniProtKB-EC"/>
</dbReference>
<feature type="binding site" evidence="15">
    <location>
        <position position="112"/>
    </location>
    <ligand>
        <name>DNA</name>
        <dbReference type="ChEBI" id="CHEBI:16991"/>
    </ligand>
</feature>
<evidence type="ECO:0000256" key="9">
    <source>
        <dbReference type="ARBA" id="ARBA00023125"/>
    </source>
</evidence>
<dbReference type="InterPro" id="IPR015887">
    <property type="entry name" value="DNA_glyclase_Znf_dom_DNA_BS"/>
</dbReference>
<dbReference type="InterPro" id="IPR020629">
    <property type="entry name" value="FPG_Glyclase"/>
</dbReference>
<sequence>MPELPEVETVRQDLQGLTLRSVVLRVEVLLPRTIAYPAVEGFRQGLIGACFTGWQRRGKYLLGSLDSGASLGVHLRMTGQMLWLKGSIPLSAYTRVRFGLEGGWELRFVDQRTFGQMWLVPAGVAPEQVITTLQRLGPEPFSTAFSDEYFQTALERSKRPIKTALLDQTLVAGVGNIYADEALFLSGIHPTTPAFQLSSTAIARLRETLVRVLQAGLAQRGTTLRDYRDLNGLNGNYQGQAWVYGREGDPCRVCGTPIQRLKLAGRSAHFCPHCQPELP</sequence>
<evidence type="ECO:0000256" key="15">
    <source>
        <dbReference type="HAMAP-Rule" id="MF_00103"/>
    </source>
</evidence>
<dbReference type="EMBL" id="JAFIRA010000004">
    <property type="protein sequence ID" value="MCJ2541854.1"/>
    <property type="molecule type" value="Genomic_DNA"/>
</dbReference>
<keyword evidence="7 15" id="KW-0378">Hydrolase</keyword>
<comment type="catalytic activity">
    <reaction evidence="14 15">
        <text>2'-deoxyribonucleotide-(2'-deoxyribose 5'-phosphate)-2'-deoxyribonucleotide-DNA = a 3'-end 2'-deoxyribonucleotide-(2,3-dehydro-2,3-deoxyribose 5'-phosphate)-DNA + a 5'-end 5'-phospho-2'-deoxyribonucleoside-DNA + H(+)</text>
        <dbReference type="Rhea" id="RHEA:66592"/>
        <dbReference type="Rhea" id="RHEA-COMP:13180"/>
        <dbReference type="Rhea" id="RHEA-COMP:16897"/>
        <dbReference type="Rhea" id="RHEA-COMP:17067"/>
        <dbReference type="ChEBI" id="CHEBI:15378"/>
        <dbReference type="ChEBI" id="CHEBI:136412"/>
        <dbReference type="ChEBI" id="CHEBI:157695"/>
        <dbReference type="ChEBI" id="CHEBI:167181"/>
        <dbReference type="EC" id="4.2.99.18"/>
    </reaction>
</comment>
<dbReference type="PROSITE" id="PS51066">
    <property type="entry name" value="ZF_FPG_2"/>
    <property type="match status" value="1"/>
</dbReference>
<dbReference type="NCBIfam" id="NF002211">
    <property type="entry name" value="PRK01103.1"/>
    <property type="match status" value="1"/>
</dbReference>
<keyword evidence="19" id="KW-1185">Reference proteome</keyword>
<dbReference type="Pfam" id="PF06831">
    <property type="entry name" value="H2TH"/>
    <property type="match status" value="1"/>
</dbReference>
<keyword evidence="5 15" id="KW-0227">DNA damage</keyword>
<dbReference type="NCBIfam" id="TIGR00577">
    <property type="entry name" value="fpg"/>
    <property type="match status" value="1"/>
</dbReference>
<dbReference type="NCBIfam" id="NF010551">
    <property type="entry name" value="PRK13945.1"/>
    <property type="match status" value="1"/>
</dbReference>
<dbReference type="SMART" id="SM00898">
    <property type="entry name" value="Fapy_DNA_glyco"/>
    <property type="match status" value="1"/>
</dbReference>
<dbReference type="SUPFAM" id="SSF57716">
    <property type="entry name" value="Glucocorticoid receptor-like (DNA-binding domain)"/>
    <property type="match status" value="1"/>
</dbReference>
<dbReference type="InterPro" id="IPR012319">
    <property type="entry name" value="FPG_cat"/>
</dbReference>
<evidence type="ECO:0000256" key="2">
    <source>
        <dbReference type="ARBA" id="ARBA00009409"/>
    </source>
</evidence>
<gene>
    <name evidence="15" type="primary">mutM</name>
    <name evidence="15" type="synonym">fpg</name>
    <name evidence="18" type="ORF">JX360_02860</name>
</gene>
<comment type="function">
    <text evidence="15">Involved in base excision repair of DNA damaged by oxidation or by mutagenic agents. Acts as DNA glycosylase that recognizes and removes damaged bases. Has a preference for oxidized purines, such as 7,8-dihydro-8-oxoguanine (8-oxoG). Has AP (apurinic/apyrimidinic) lyase activity and introduces nicks in the DNA strand. Cleaves the DNA backbone by beta-delta elimination to generate a single-strand break at the site of the removed base with both 3'- and 5'-phosphates.</text>
</comment>
<dbReference type="SMART" id="SM01232">
    <property type="entry name" value="H2TH"/>
    <property type="match status" value="1"/>
</dbReference>
<evidence type="ECO:0000256" key="7">
    <source>
        <dbReference type="ARBA" id="ARBA00022801"/>
    </source>
</evidence>
<dbReference type="CDD" id="cd08966">
    <property type="entry name" value="EcFpg-like_N"/>
    <property type="match status" value="1"/>
</dbReference>
<dbReference type="Gene3D" id="1.10.8.50">
    <property type="match status" value="1"/>
</dbReference>
<comment type="caution">
    <text evidence="18">The sequence shown here is derived from an EMBL/GenBank/DDBJ whole genome shotgun (WGS) entry which is preliminary data.</text>
</comment>
<dbReference type="Gene3D" id="3.20.190.10">
    <property type="entry name" value="MutM-like, N-terminal"/>
    <property type="match status" value="1"/>
</dbReference>
<dbReference type="SUPFAM" id="SSF81624">
    <property type="entry name" value="N-terminal domain of MutM-like DNA repair proteins"/>
    <property type="match status" value="1"/>
</dbReference>
<keyword evidence="13 15" id="KW-0326">Glycosidase</keyword>
<evidence type="ECO:0000256" key="5">
    <source>
        <dbReference type="ARBA" id="ARBA00022763"/>
    </source>
</evidence>
<evidence type="ECO:0000256" key="4">
    <source>
        <dbReference type="ARBA" id="ARBA00022723"/>
    </source>
</evidence>
<dbReference type="HAMAP" id="MF_00103">
    <property type="entry name" value="Fapy_DNA_glycosyl"/>
    <property type="match status" value="1"/>
</dbReference>
<keyword evidence="6 15" id="KW-0863">Zinc-finger</keyword>
<evidence type="ECO:0000256" key="3">
    <source>
        <dbReference type="ARBA" id="ARBA00011245"/>
    </source>
</evidence>
<evidence type="ECO:0000256" key="10">
    <source>
        <dbReference type="ARBA" id="ARBA00023204"/>
    </source>
</evidence>
<evidence type="ECO:0000256" key="8">
    <source>
        <dbReference type="ARBA" id="ARBA00022833"/>
    </source>
</evidence>
<keyword evidence="10 15" id="KW-0234">DNA repair</keyword>
<evidence type="ECO:0000256" key="6">
    <source>
        <dbReference type="ARBA" id="ARBA00022771"/>
    </source>
</evidence>
<keyword evidence="12 15" id="KW-0511">Multifunctional enzyme</keyword>
<evidence type="ECO:0000256" key="12">
    <source>
        <dbReference type="ARBA" id="ARBA00023268"/>
    </source>
</evidence>
<protein>
    <recommendedName>
        <fullName evidence="15">Formamidopyrimidine-DNA glycosylase</fullName>
        <shortName evidence="15">Fapy-DNA glycosylase</shortName>
        <ecNumber evidence="15">3.2.2.23</ecNumber>
    </recommendedName>
    <alternativeName>
        <fullName evidence="15">DNA-(apurinic or apyrimidinic site) lyase MutM</fullName>
        <shortName evidence="15">AP lyase MutM</shortName>
        <ecNumber evidence="15">4.2.99.18</ecNumber>
    </alternativeName>
</protein>
<comment type="similarity">
    <text evidence="2 15">Belongs to the FPG family.</text>
</comment>
<evidence type="ECO:0000256" key="14">
    <source>
        <dbReference type="ARBA" id="ARBA00044632"/>
    </source>
</evidence>
<dbReference type="PROSITE" id="PS01242">
    <property type="entry name" value="ZF_FPG_1"/>
    <property type="match status" value="1"/>
</dbReference>
<dbReference type="InterPro" id="IPR000214">
    <property type="entry name" value="Znf_DNA_glyclase/AP_lyase"/>
</dbReference>
<comment type="cofactor">
    <cofactor evidence="15">
        <name>Zn(2+)</name>
        <dbReference type="ChEBI" id="CHEBI:29105"/>
    </cofactor>
    <text evidence="15">Binds 1 zinc ion per subunit.</text>
</comment>
<dbReference type="Pfam" id="PF01149">
    <property type="entry name" value="Fapy_DNA_glyco"/>
    <property type="match status" value="1"/>
</dbReference>
<dbReference type="Pfam" id="PF06827">
    <property type="entry name" value="zf-FPG_IleRS"/>
    <property type="match status" value="1"/>
</dbReference>
<comment type="caution">
    <text evidence="15">Lacks conserved residue(s) required for the propagation of feature annotation.</text>
</comment>
<dbReference type="PANTHER" id="PTHR22993:SF9">
    <property type="entry name" value="FORMAMIDOPYRIMIDINE-DNA GLYCOSYLASE"/>
    <property type="match status" value="1"/>
</dbReference>
<dbReference type="PROSITE" id="PS51068">
    <property type="entry name" value="FPG_CAT"/>
    <property type="match status" value="1"/>
</dbReference>
<feature type="active site" description="Proton donor; for delta-elimination activity" evidence="15">
    <location>
        <position position="266"/>
    </location>
</feature>
<dbReference type="EC" id="4.2.99.18" evidence="15"/>
<comment type="subunit">
    <text evidence="3 15">Monomer.</text>
</comment>
<dbReference type="RefSeq" id="WP_244349067.1">
    <property type="nucleotide sequence ID" value="NZ_JAFIRA010000004.1"/>
</dbReference>
<dbReference type="InterPro" id="IPR010979">
    <property type="entry name" value="Ribosomal_uS13-like_H2TH"/>
</dbReference>
<dbReference type="InterPro" id="IPR015886">
    <property type="entry name" value="H2TH_FPG"/>
</dbReference>
<evidence type="ECO:0000256" key="1">
    <source>
        <dbReference type="ARBA" id="ARBA00001668"/>
    </source>
</evidence>
<evidence type="ECO:0000259" key="17">
    <source>
        <dbReference type="PROSITE" id="PS51068"/>
    </source>
</evidence>
<feature type="active site" description="Schiff-base intermediate with DNA" evidence="15">
    <location>
        <position position="2"/>
    </location>
</feature>
<evidence type="ECO:0000313" key="18">
    <source>
        <dbReference type="EMBL" id="MCJ2541854.1"/>
    </source>
</evidence>
<evidence type="ECO:0000313" key="19">
    <source>
        <dbReference type="Proteomes" id="UP000830835"/>
    </source>
</evidence>
<feature type="domain" description="Formamidopyrimidine-DNA glycosylase catalytic" evidence="17">
    <location>
        <begin position="2"/>
        <end position="115"/>
    </location>
</feature>
<organism evidence="18 19">
    <name type="scientific">Thermostichus vulcanus str. 'Rupite'</name>
    <dbReference type="NCBI Taxonomy" id="2813851"/>
    <lineage>
        <taxon>Bacteria</taxon>
        <taxon>Bacillati</taxon>
        <taxon>Cyanobacteriota</taxon>
        <taxon>Cyanophyceae</taxon>
        <taxon>Thermostichales</taxon>
        <taxon>Thermostichaceae</taxon>
        <taxon>Thermostichus</taxon>
    </lineage>
</organism>
<evidence type="ECO:0000259" key="16">
    <source>
        <dbReference type="PROSITE" id="PS51066"/>
    </source>
</evidence>
<evidence type="ECO:0000256" key="11">
    <source>
        <dbReference type="ARBA" id="ARBA00023239"/>
    </source>
</evidence>
<feature type="domain" description="FPG-type" evidence="16">
    <location>
        <begin position="242"/>
        <end position="276"/>
    </location>
</feature>
<accession>A0ABT0C7U1</accession>
<feature type="active site" description="Proton donor" evidence="15">
    <location>
        <position position="3"/>
    </location>
</feature>
<dbReference type="PANTHER" id="PTHR22993">
    <property type="entry name" value="FORMAMIDOPYRIMIDINE-DNA GLYCOSYLASE"/>
    <property type="match status" value="1"/>
</dbReference>
<name>A0ABT0C7U1_THEVL</name>
<dbReference type="InterPro" id="IPR010663">
    <property type="entry name" value="Znf_FPG/IleRS"/>
</dbReference>
<evidence type="ECO:0000256" key="13">
    <source>
        <dbReference type="ARBA" id="ARBA00023295"/>
    </source>
</evidence>
<keyword evidence="8 15" id="KW-0862">Zinc</keyword>
<proteinExistence type="inferred from homology"/>
<dbReference type="InterPro" id="IPR035937">
    <property type="entry name" value="FPG_N"/>
</dbReference>
<keyword evidence="9 15" id="KW-0238">DNA-binding</keyword>
<dbReference type="Proteomes" id="UP000830835">
    <property type="component" value="Unassembled WGS sequence"/>
</dbReference>
<feature type="active site" description="Proton donor; for beta-elimination activity" evidence="15">
    <location>
        <position position="59"/>
    </location>
</feature>
<dbReference type="EC" id="3.2.2.23" evidence="15"/>
<dbReference type="SUPFAM" id="SSF46946">
    <property type="entry name" value="S13-like H2TH domain"/>
    <property type="match status" value="1"/>
</dbReference>